<comment type="caution">
    <text evidence="4">The sequence shown here is derived from an EMBL/GenBank/DDBJ whole genome shotgun (WGS) entry which is preliminary data.</text>
</comment>
<keyword evidence="1" id="KW-0862">Zinc</keyword>
<dbReference type="GO" id="GO:0043022">
    <property type="term" value="F:ribosome binding"/>
    <property type="evidence" value="ECO:0007669"/>
    <property type="project" value="TreeGrafter"/>
</dbReference>
<dbReference type="Pfam" id="PF25447">
    <property type="entry name" value="RING_ZNF598"/>
    <property type="match status" value="1"/>
</dbReference>
<dbReference type="GO" id="GO:0016567">
    <property type="term" value="P:protein ubiquitination"/>
    <property type="evidence" value="ECO:0007669"/>
    <property type="project" value="TreeGrafter"/>
</dbReference>
<proteinExistence type="predicted"/>
<gene>
    <name evidence="4" type="ORF">L1049_021070</name>
</gene>
<dbReference type="PANTHER" id="PTHR22938:SF19">
    <property type="entry name" value="RING-TYPE E3 UBIQUITIN TRANSFERASE"/>
    <property type="match status" value="1"/>
</dbReference>
<name>A0AAP0SE21_LIQFO</name>
<evidence type="ECO:0000256" key="2">
    <source>
        <dbReference type="SAM" id="MobiDB-lite"/>
    </source>
</evidence>
<dbReference type="EMBL" id="JBBPBK010000001">
    <property type="protein sequence ID" value="KAK9293086.1"/>
    <property type="molecule type" value="Genomic_DNA"/>
</dbReference>
<evidence type="ECO:0000313" key="5">
    <source>
        <dbReference type="Proteomes" id="UP001415857"/>
    </source>
</evidence>
<dbReference type="CDD" id="cd16615">
    <property type="entry name" value="RING-HC_ZNF598"/>
    <property type="match status" value="1"/>
</dbReference>
<organism evidence="4 5">
    <name type="scientific">Liquidambar formosana</name>
    <name type="common">Formosan gum</name>
    <dbReference type="NCBI Taxonomy" id="63359"/>
    <lineage>
        <taxon>Eukaryota</taxon>
        <taxon>Viridiplantae</taxon>
        <taxon>Streptophyta</taxon>
        <taxon>Embryophyta</taxon>
        <taxon>Tracheophyta</taxon>
        <taxon>Spermatophyta</taxon>
        <taxon>Magnoliopsida</taxon>
        <taxon>eudicotyledons</taxon>
        <taxon>Gunneridae</taxon>
        <taxon>Pentapetalae</taxon>
        <taxon>Saxifragales</taxon>
        <taxon>Altingiaceae</taxon>
        <taxon>Liquidambar</taxon>
    </lineage>
</organism>
<evidence type="ECO:0000313" key="4">
    <source>
        <dbReference type="EMBL" id="KAK9293086.1"/>
    </source>
</evidence>
<feature type="domain" description="RING-type" evidence="3">
    <location>
        <begin position="5"/>
        <end position="46"/>
    </location>
</feature>
<dbReference type="PROSITE" id="PS50089">
    <property type="entry name" value="ZF_RING_2"/>
    <property type="match status" value="1"/>
</dbReference>
<dbReference type="GO" id="GO:0008270">
    <property type="term" value="F:zinc ion binding"/>
    <property type="evidence" value="ECO:0007669"/>
    <property type="project" value="UniProtKB-KW"/>
</dbReference>
<protein>
    <recommendedName>
        <fullName evidence="3">RING-type domain-containing protein</fullName>
    </recommendedName>
</protein>
<dbReference type="PANTHER" id="PTHR22938">
    <property type="entry name" value="ZINC FINGER PROTEIN 598"/>
    <property type="match status" value="1"/>
</dbReference>
<accession>A0AAP0SE21</accession>
<dbReference type="GO" id="GO:0061630">
    <property type="term" value="F:ubiquitin protein ligase activity"/>
    <property type="evidence" value="ECO:0007669"/>
    <property type="project" value="InterPro"/>
</dbReference>
<evidence type="ECO:0000256" key="1">
    <source>
        <dbReference type="PROSITE-ProRule" id="PRU00175"/>
    </source>
</evidence>
<dbReference type="InterPro" id="IPR041888">
    <property type="entry name" value="RING-HC_ZNF598/HEL2"/>
</dbReference>
<sequence>MDDTCVVCAETLEWVAYGSCGHREVCSTCVSRLRFICDDRRCCLCKSESNVIFVTKVDYGFCLEEGNNSALQFKQIHTFIHPLYHVQCRQHPGQYEYFKNYDDLERHNAMEHGGNMSRSKRSAALQIPTSFRYRRSNELDHRGRRRGFRPDFYDNQLSLANHASDETANANMFRNISSDAQALSNRQETPEIDSIVGSFESLVTTNTEPSSGYRQAMGEGSRNVLLEGSSFPPLPGAPKSSKKKSKNSSKVTGGNTMAARLRRQNKVTVVNSSQAWSAASHQPTSSTNRFFPVKGYIEFWTSIII</sequence>
<dbReference type="Proteomes" id="UP001415857">
    <property type="component" value="Unassembled WGS sequence"/>
</dbReference>
<dbReference type="GO" id="GO:0072344">
    <property type="term" value="P:rescue of stalled ribosome"/>
    <property type="evidence" value="ECO:0007669"/>
    <property type="project" value="InterPro"/>
</dbReference>
<feature type="region of interest" description="Disordered" evidence="2">
    <location>
        <begin position="224"/>
        <end position="264"/>
    </location>
</feature>
<dbReference type="InterPro" id="IPR001841">
    <property type="entry name" value="Znf_RING"/>
</dbReference>
<reference evidence="4 5" key="1">
    <citation type="journal article" date="2024" name="Plant J.">
        <title>Genome sequences and population genomics reveal climatic adaptation and genomic divergence between two closely related sweetgum species.</title>
        <authorList>
            <person name="Xu W.Q."/>
            <person name="Ren C.Q."/>
            <person name="Zhang X.Y."/>
            <person name="Comes H.P."/>
            <person name="Liu X.H."/>
            <person name="Li Y.G."/>
            <person name="Kettle C.J."/>
            <person name="Jalonen R."/>
            <person name="Gaisberger H."/>
            <person name="Ma Y.Z."/>
            <person name="Qiu Y.X."/>
        </authorList>
    </citation>
    <scope>NUCLEOTIDE SEQUENCE [LARGE SCALE GENOMIC DNA]</scope>
    <source>
        <strain evidence="4">Hangzhou</strain>
    </source>
</reference>
<dbReference type="InterPro" id="IPR044288">
    <property type="entry name" value="ZNF598/HEL2"/>
</dbReference>
<keyword evidence="5" id="KW-1185">Reference proteome</keyword>
<dbReference type="AlphaFoldDB" id="A0AAP0SE21"/>
<keyword evidence="1" id="KW-0863">Zinc-finger</keyword>
<evidence type="ECO:0000259" key="3">
    <source>
        <dbReference type="PROSITE" id="PS50089"/>
    </source>
</evidence>
<keyword evidence="1" id="KW-0479">Metal-binding</keyword>